<proteinExistence type="predicted"/>
<reference evidence="1 2" key="1">
    <citation type="submission" date="2020-07" db="EMBL/GenBank/DDBJ databases">
        <title>Spirosoma foliorum sp. nov., isolated from the leaves on the Nejang mountain Korea, Republic of.</title>
        <authorList>
            <person name="Ho H."/>
            <person name="Lee Y.-J."/>
            <person name="Nurcahyanto D.-A."/>
            <person name="Kim S.-G."/>
        </authorList>
    </citation>
    <scope>NUCLEOTIDE SEQUENCE [LARGE SCALE GENOMIC DNA]</scope>
    <source>
        <strain evidence="1 2">PL0136</strain>
    </source>
</reference>
<protein>
    <submittedName>
        <fullName evidence="1">DUF3800 domain-containing protein</fullName>
    </submittedName>
</protein>
<dbReference type="AlphaFoldDB" id="A0A7G5GWD2"/>
<evidence type="ECO:0000313" key="1">
    <source>
        <dbReference type="EMBL" id="QMW03174.1"/>
    </source>
</evidence>
<dbReference type="KEGG" id="sfol:H3H32_35795"/>
<dbReference type="EMBL" id="CP059732">
    <property type="protein sequence ID" value="QMW03174.1"/>
    <property type="molecule type" value="Genomic_DNA"/>
</dbReference>
<evidence type="ECO:0000313" key="2">
    <source>
        <dbReference type="Proteomes" id="UP000515369"/>
    </source>
</evidence>
<dbReference type="Proteomes" id="UP000515369">
    <property type="component" value="Chromosome"/>
</dbReference>
<keyword evidence="2" id="KW-1185">Reference proteome</keyword>
<gene>
    <name evidence="1" type="ORF">H3H32_35795</name>
</gene>
<name>A0A7G5GWD2_9BACT</name>
<sequence>MAAGLYSSFITKDESAEKIFEDFLLVMRGKKTFQESSFHSLSKENPFIEWLIDIITHNPSIILDEIQTKEKQPQKWILDLTMTSLLGILTDWSKNGEKLEVICDNSKVFIENPIVETFNKMGLIGSRIEFLGTTLGFNLEGEIVNADSKENIELQIADLFSSTVFYCLKNQNTQFSKDIMKIVLKNILCTPETFCVMPKIKSHKKEFEQNKYFYYSLMYLIYKDIKVNKGKED</sequence>
<dbReference type="RefSeq" id="WP_182460461.1">
    <property type="nucleotide sequence ID" value="NZ_CP059732.1"/>
</dbReference>
<organism evidence="1 2">
    <name type="scientific">Spirosoma foliorum</name>
    <dbReference type="NCBI Taxonomy" id="2710596"/>
    <lineage>
        <taxon>Bacteria</taxon>
        <taxon>Pseudomonadati</taxon>
        <taxon>Bacteroidota</taxon>
        <taxon>Cytophagia</taxon>
        <taxon>Cytophagales</taxon>
        <taxon>Cytophagaceae</taxon>
        <taxon>Spirosoma</taxon>
    </lineage>
</organism>
<accession>A0A7G5GWD2</accession>